<sequence>MPLLALCPASLPTFFLPVHARSLVSYTLPSKSVNCDLFFGCFYGSRPAYRPGFNLLIGWVMIDSNADDRSC</sequence>
<gene>
    <name evidence="1" type="ORF">CYLTODRAFT_418213</name>
</gene>
<evidence type="ECO:0000313" key="1">
    <source>
        <dbReference type="EMBL" id="KIY72029.1"/>
    </source>
</evidence>
<dbReference type="EMBL" id="KN880447">
    <property type="protein sequence ID" value="KIY72029.1"/>
    <property type="molecule type" value="Genomic_DNA"/>
</dbReference>
<accession>A0A0D7BPA4</accession>
<dbReference type="Proteomes" id="UP000054007">
    <property type="component" value="Unassembled WGS sequence"/>
</dbReference>
<proteinExistence type="predicted"/>
<name>A0A0D7BPA4_9AGAR</name>
<dbReference type="AlphaFoldDB" id="A0A0D7BPA4"/>
<evidence type="ECO:0000313" key="2">
    <source>
        <dbReference type="Proteomes" id="UP000054007"/>
    </source>
</evidence>
<keyword evidence="2" id="KW-1185">Reference proteome</keyword>
<protein>
    <submittedName>
        <fullName evidence="1">Uncharacterized protein</fullName>
    </submittedName>
</protein>
<reference evidence="1 2" key="1">
    <citation type="journal article" date="2015" name="Fungal Genet. Biol.">
        <title>Evolution of novel wood decay mechanisms in Agaricales revealed by the genome sequences of Fistulina hepatica and Cylindrobasidium torrendii.</title>
        <authorList>
            <person name="Floudas D."/>
            <person name="Held B.W."/>
            <person name="Riley R."/>
            <person name="Nagy L.G."/>
            <person name="Koehler G."/>
            <person name="Ransdell A.S."/>
            <person name="Younus H."/>
            <person name="Chow J."/>
            <person name="Chiniquy J."/>
            <person name="Lipzen A."/>
            <person name="Tritt A."/>
            <person name="Sun H."/>
            <person name="Haridas S."/>
            <person name="LaButti K."/>
            <person name="Ohm R.A."/>
            <person name="Kues U."/>
            <person name="Blanchette R.A."/>
            <person name="Grigoriev I.V."/>
            <person name="Minto R.E."/>
            <person name="Hibbett D.S."/>
        </authorList>
    </citation>
    <scope>NUCLEOTIDE SEQUENCE [LARGE SCALE GENOMIC DNA]</scope>
    <source>
        <strain evidence="1 2">FP15055 ss-10</strain>
    </source>
</reference>
<organism evidence="1 2">
    <name type="scientific">Cylindrobasidium torrendii FP15055 ss-10</name>
    <dbReference type="NCBI Taxonomy" id="1314674"/>
    <lineage>
        <taxon>Eukaryota</taxon>
        <taxon>Fungi</taxon>
        <taxon>Dikarya</taxon>
        <taxon>Basidiomycota</taxon>
        <taxon>Agaricomycotina</taxon>
        <taxon>Agaricomycetes</taxon>
        <taxon>Agaricomycetidae</taxon>
        <taxon>Agaricales</taxon>
        <taxon>Marasmiineae</taxon>
        <taxon>Physalacriaceae</taxon>
        <taxon>Cylindrobasidium</taxon>
    </lineage>
</organism>